<evidence type="ECO:0000259" key="11">
    <source>
        <dbReference type="Pfam" id="PF00156"/>
    </source>
</evidence>
<keyword evidence="1 10" id="KW-0963">Cytoplasm</keyword>
<dbReference type="GeneID" id="8779541"/>
<keyword evidence="4 10" id="KW-0545">Nucleotide biosynthesis</keyword>
<dbReference type="Pfam" id="PF00156">
    <property type="entry name" value="Pribosyltran"/>
    <property type="match status" value="1"/>
</dbReference>
<dbReference type="InterPro" id="IPR029057">
    <property type="entry name" value="PRTase-like"/>
</dbReference>
<feature type="domain" description="Phosphoribosyltransferase" evidence="11">
    <location>
        <begin position="141"/>
        <end position="250"/>
    </location>
</feature>
<feature type="binding site" evidence="10">
    <location>
        <position position="154"/>
    </location>
    <ligand>
        <name>Mg(2+)</name>
        <dbReference type="ChEBI" id="CHEBI:18420"/>
        <label>2</label>
    </ligand>
</feature>
<dbReference type="SMART" id="SM01400">
    <property type="entry name" value="Pribosyltran_N"/>
    <property type="match status" value="1"/>
</dbReference>
<evidence type="ECO:0000256" key="2">
    <source>
        <dbReference type="ARBA" id="ARBA00022679"/>
    </source>
</evidence>
<dbReference type="GO" id="GO:0006015">
    <property type="term" value="P:5-phosphoribose 1-diphosphate biosynthetic process"/>
    <property type="evidence" value="ECO:0007669"/>
    <property type="project" value="UniProtKB-UniRule"/>
</dbReference>
<dbReference type="GO" id="GO:0005524">
    <property type="term" value="F:ATP binding"/>
    <property type="evidence" value="ECO:0007669"/>
    <property type="project" value="UniProtKB-KW"/>
</dbReference>
<comment type="catalytic activity">
    <reaction evidence="9 10">
        <text>D-ribose 5-phosphate + ATP = 5-phospho-alpha-D-ribose 1-diphosphate + AMP + H(+)</text>
        <dbReference type="Rhea" id="RHEA:15609"/>
        <dbReference type="ChEBI" id="CHEBI:15378"/>
        <dbReference type="ChEBI" id="CHEBI:30616"/>
        <dbReference type="ChEBI" id="CHEBI:58017"/>
        <dbReference type="ChEBI" id="CHEBI:78346"/>
        <dbReference type="ChEBI" id="CHEBI:456215"/>
        <dbReference type="EC" id="2.7.6.1"/>
    </reaction>
</comment>
<dbReference type="CDD" id="cd06223">
    <property type="entry name" value="PRTases_typeI"/>
    <property type="match status" value="1"/>
</dbReference>
<dbReference type="KEGG" id="fpl:Ferp_2008"/>
<dbReference type="InterPro" id="IPR029099">
    <property type="entry name" value="Pribosyltran_N"/>
</dbReference>
<evidence type="ECO:0000256" key="9">
    <source>
        <dbReference type="ARBA" id="ARBA00049535"/>
    </source>
</evidence>
<dbReference type="GO" id="GO:0000287">
    <property type="term" value="F:magnesium ion binding"/>
    <property type="evidence" value="ECO:0007669"/>
    <property type="project" value="UniProtKB-UniRule"/>
</dbReference>
<dbReference type="GO" id="GO:0006164">
    <property type="term" value="P:purine nucleotide biosynthetic process"/>
    <property type="evidence" value="ECO:0007669"/>
    <property type="project" value="TreeGrafter"/>
</dbReference>
<keyword evidence="8 10" id="KW-0460">Magnesium</keyword>
<comment type="function">
    <text evidence="10">Involved in the biosynthesis of the central metabolite phospho-alpha-D-ribosyl-1-pyrophosphate (PRPP) via the transfer of pyrophosphoryl group from ATP to 1-hydroxyl of ribose-5-phosphate (Rib-5-P).</text>
</comment>
<dbReference type="Gene3D" id="3.40.50.2020">
    <property type="match status" value="2"/>
</dbReference>
<evidence type="ECO:0000259" key="12">
    <source>
        <dbReference type="Pfam" id="PF13793"/>
    </source>
</evidence>
<keyword evidence="2 10" id="KW-0808">Transferase</keyword>
<dbReference type="RefSeq" id="WP_012966484.1">
    <property type="nucleotide sequence ID" value="NC_013849.1"/>
</dbReference>
<feature type="binding site" evidence="10">
    <location>
        <position position="119"/>
    </location>
    <ligand>
        <name>Mg(2+)</name>
        <dbReference type="ChEBI" id="CHEBI:18420"/>
        <label>1</label>
    </ligand>
</feature>
<evidence type="ECO:0000313" key="14">
    <source>
        <dbReference type="Proteomes" id="UP000002613"/>
    </source>
</evidence>
<dbReference type="InterPro" id="IPR000836">
    <property type="entry name" value="PRTase_dom"/>
</dbReference>
<feature type="binding site" evidence="10">
    <location>
        <begin position="86"/>
        <end position="87"/>
    </location>
    <ligand>
        <name>ATP</name>
        <dbReference type="ChEBI" id="CHEBI:30616"/>
    </ligand>
</feature>
<feature type="domain" description="Ribose-phosphate pyrophosphokinase N-terminal" evidence="12">
    <location>
        <begin position="1"/>
        <end position="108"/>
    </location>
</feature>
<protein>
    <recommendedName>
        <fullName evidence="10">Ribose-phosphate pyrophosphokinase</fullName>
        <shortName evidence="10">RPPK</shortName>
        <ecNumber evidence="10">2.7.6.1</ecNumber>
    </recommendedName>
    <alternativeName>
        <fullName evidence="10">5-phospho-D-ribosyl alpha-1-diphosphate synthase</fullName>
    </alternativeName>
    <alternativeName>
        <fullName evidence="10">Phosphoribosyl diphosphate synthase</fullName>
    </alternativeName>
    <alternativeName>
        <fullName evidence="10">Phosphoribosyl pyrophosphate synthase</fullName>
        <shortName evidence="10">P-Rib-PP synthase</shortName>
        <shortName evidence="10">PRPP synthase</shortName>
        <shortName evidence="10">PRPPase</shortName>
    </alternativeName>
</protein>
<dbReference type="GO" id="GO:0004749">
    <property type="term" value="F:ribose phosphate diphosphokinase activity"/>
    <property type="evidence" value="ECO:0007669"/>
    <property type="project" value="UniProtKB-UniRule"/>
</dbReference>
<evidence type="ECO:0000256" key="4">
    <source>
        <dbReference type="ARBA" id="ARBA00022727"/>
    </source>
</evidence>
<evidence type="ECO:0000256" key="7">
    <source>
        <dbReference type="ARBA" id="ARBA00022840"/>
    </source>
</evidence>
<dbReference type="AlphaFoldDB" id="D3S082"/>
<evidence type="ECO:0000256" key="3">
    <source>
        <dbReference type="ARBA" id="ARBA00022723"/>
    </source>
</evidence>
<dbReference type="Pfam" id="PF13793">
    <property type="entry name" value="Pribosyltran_N"/>
    <property type="match status" value="1"/>
</dbReference>
<proteinExistence type="inferred from homology"/>
<dbReference type="InterPro" id="IPR005946">
    <property type="entry name" value="Rib-P_diPkinase"/>
</dbReference>
<reference evidence="13 14" key="2">
    <citation type="journal article" date="2011" name="Stand. Genomic Sci.">
        <title>Complete genome sequence of Ferroglobus placidus AEDII12DO.</title>
        <authorList>
            <person name="Anderson I."/>
            <person name="Risso C."/>
            <person name="Holmes D."/>
            <person name="Lucas S."/>
            <person name="Copeland A."/>
            <person name="Lapidus A."/>
            <person name="Cheng J.F."/>
            <person name="Bruce D."/>
            <person name="Goodwin L."/>
            <person name="Pitluck S."/>
            <person name="Saunders E."/>
            <person name="Brettin T."/>
            <person name="Detter J.C."/>
            <person name="Han C."/>
            <person name="Tapia R."/>
            <person name="Larimer F."/>
            <person name="Land M."/>
            <person name="Hauser L."/>
            <person name="Woyke T."/>
            <person name="Lovley D."/>
            <person name="Kyrpides N."/>
            <person name="Ivanova N."/>
        </authorList>
    </citation>
    <scope>NUCLEOTIDE SEQUENCE [LARGE SCALE GENOMIC DNA]</scope>
    <source>
        <strain evidence="14">DSM 10642 / AEDII12DO</strain>
    </source>
</reference>
<dbReference type="InterPro" id="IPR037514">
    <property type="entry name" value="Rib-P_diPkinase_arc"/>
</dbReference>
<dbReference type="EMBL" id="CP001899">
    <property type="protein sequence ID" value="ADC66145.1"/>
    <property type="molecule type" value="Genomic_DNA"/>
</dbReference>
<sequence>MNIVPGNASPILSSRIAEKTGGKLIEAEYKRFPDGELYVRIKEIPDDCVVVQSINSNDDLVYLILVLDALENSDVTLVVPYMGYARQDKKFLEGEAVSIRAVAKILESYAERIFTVNIHSKDAESWFKKLENLDAMPLIGEKYKGKDVVMIAPDKGSLERVKVAAKYAGCDYDYLEKRRVDAETVEIFPKKLEVEGRDVVIVDDIISTGGTIVEAVKNLEAKSVEVACVHAVLAGNALNRIYSAGVRKVVATDTVEKAVSEITVSSLISEVLQC</sequence>
<evidence type="ECO:0000256" key="10">
    <source>
        <dbReference type="HAMAP-Rule" id="MF_00583"/>
    </source>
</evidence>
<dbReference type="PANTHER" id="PTHR10210:SF32">
    <property type="entry name" value="RIBOSE-PHOSPHATE PYROPHOSPHOKINASE 2"/>
    <property type="match status" value="1"/>
</dbReference>
<evidence type="ECO:0000256" key="8">
    <source>
        <dbReference type="ARBA" id="ARBA00022842"/>
    </source>
</evidence>
<evidence type="ECO:0000313" key="13">
    <source>
        <dbReference type="EMBL" id="ADC66145.1"/>
    </source>
</evidence>
<comment type="similarity">
    <text evidence="10">Belongs to the ribose-phosphate pyrophosphokinase family. Class III (archaeal) subfamily.</text>
</comment>
<comment type="pathway">
    <text evidence="10">Metabolic intermediate biosynthesis; 5-phospho-alpha-D-ribose 1-diphosphate biosynthesis; 5-phospho-alpha-D-ribose 1-diphosphate from D-ribose 5-phosphate (route I): step 1/1.</text>
</comment>
<keyword evidence="6 10" id="KW-0418">Kinase</keyword>
<dbReference type="NCBIfam" id="NF002095">
    <property type="entry name" value="PRK00934.1"/>
    <property type="match status" value="1"/>
</dbReference>
<dbReference type="HAMAP" id="MF_00583_A">
    <property type="entry name" value="RibP_PPkinase_A"/>
    <property type="match status" value="1"/>
</dbReference>
<dbReference type="HOGENOM" id="CLU_033546_2_2_2"/>
<dbReference type="GO" id="GO:0016301">
    <property type="term" value="F:kinase activity"/>
    <property type="evidence" value="ECO:0007669"/>
    <property type="project" value="UniProtKB-KW"/>
</dbReference>
<dbReference type="PANTHER" id="PTHR10210">
    <property type="entry name" value="RIBOSE-PHOSPHATE DIPHOSPHOKINASE FAMILY MEMBER"/>
    <property type="match status" value="1"/>
</dbReference>
<dbReference type="GO" id="GO:0002189">
    <property type="term" value="C:ribose phosphate diphosphokinase complex"/>
    <property type="evidence" value="ECO:0007669"/>
    <property type="project" value="TreeGrafter"/>
</dbReference>
<dbReference type="NCBIfam" id="TIGR01251">
    <property type="entry name" value="ribP_PPkin"/>
    <property type="match status" value="1"/>
</dbReference>
<dbReference type="EC" id="2.7.6.1" evidence="10"/>
<feature type="binding site" evidence="10">
    <location>
        <begin position="34"/>
        <end position="36"/>
    </location>
    <ligand>
        <name>ATP</name>
        <dbReference type="ChEBI" id="CHEBI:30616"/>
    </ligand>
</feature>
<accession>D3S082</accession>
<dbReference type="OrthoDB" id="371997at2157"/>
<dbReference type="Proteomes" id="UP000002613">
    <property type="component" value="Chromosome"/>
</dbReference>
<gene>
    <name evidence="10" type="primary">prs</name>
    <name evidence="13" type="ordered locus">Ferp_2008</name>
</gene>
<feature type="binding site" evidence="10">
    <location>
        <position position="179"/>
    </location>
    <ligand>
        <name>D-ribose 5-phosphate</name>
        <dbReference type="ChEBI" id="CHEBI:78346"/>
    </ligand>
</feature>
<dbReference type="GO" id="GO:0005737">
    <property type="term" value="C:cytoplasm"/>
    <property type="evidence" value="ECO:0007669"/>
    <property type="project" value="UniProtKB-SubCell"/>
</dbReference>
<keyword evidence="3 10" id="KW-0479">Metal-binding</keyword>
<evidence type="ECO:0000256" key="1">
    <source>
        <dbReference type="ARBA" id="ARBA00022490"/>
    </source>
</evidence>
<keyword evidence="5 10" id="KW-0547">Nucleotide-binding</keyword>
<dbReference type="eggNOG" id="arCOG00067">
    <property type="taxonomic scope" value="Archaea"/>
</dbReference>
<organism evidence="13 14">
    <name type="scientific">Ferroglobus placidus (strain DSM 10642 / AEDII12DO)</name>
    <dbReference type="NCBI Taxonomy" id="589924"/>
    <lineage>
        <taxon>Archaea</taxon>
        <taxon>Methanobacteriati</taxon>
        <taxon>Methanobacteriota</taxon>
        <taxon>Archaeoglobi</taxon>
        <taxon>Archaeoglobales</taxon>
        <taxon>Archaeoglobaceae</taxon>
        <taxon>Ferroglobus</taxon>
    </lineage>
</organism>
<comment type="cofactor">
    <cofactor evidence="10">
        <name>Mg(2+)</name>
        <dbReference type="ChEBI" id="CHEBI:18420"/>
    </cofactor>
    <text evidence="10">Binds 2 Mg(2+) ions per subunit.</text>
</comment>
<evidence type="ECO:0000256" key="5">
    <source>
        <dbReference type="ARBA" id="ARBA00022741"/>
    </source>
</evidence>
<feature type="binding site" evidence="10">
    <location>
        <begin position="207"/>
        <end position="211"/>
    </location>
    <ligand>
        <name>D-ribose 5-phosphate</name>
        <dbReference type="ChEBI" id="CHEBI:78346"/>
    </ligand>
</feature>
<dbReference type="STRING" id="589924.Ferp_2008"/>
<reference evidence="14" key="1">
    <citation type="submission" date="2010-02" db="EMBL/GenBank/DDBJ databases">
        <title>Complete sequence of Ferroglobus placidus DSM 10642.</title>
        <authorList>
            <consortium name="US DOE Joint Genome Institute"/>
            <person name="Lucas S."/>
            <person name="Copeland A."/>
            <person name="Lapidus A."/>
            <person name="Cheng J.-F."/>
            <person name="Bruce D."/>
            <person name="Goodwin L."/>
            <person name="Pitluck S."/>
            <person name="Saunders E."/>
            <person name="Brettin T."/>
            <person name="Detter J.C."/>
            <person name="Han C."/>
            <person name="Tapia R."/>
            <person name="Larimer F."/>
            <person name="Land M."/>
            <person name="Hauser L."/>
            <person name="Kyrpides N."/>
            <person name="Ivanova N."/>
            <person name="Holmes D."/>
            <person name="Lovley D."/>
            <person name="Kyrpides N."/>
            <person name="Anderson I.J."/>
            <person name="Woyke T."/>
        </authorList>
    </citation>
    <scope>NUCLEOTIDE SEQUENCE [LARGE SCALE GENOMIC DNA]</scope>
    <source>
        <strain evidence="14">DSM 10642 / AEDII12DO</strain>
    </source>
</reference>
<feature type="binding site" evidence="10">
    <location>
        <position position="203"/>
    </location>
    <ligand>
        <name>D-ribose 5-phosphate</name>
        <dbReference type="ChEBI" id="CHEBI:78346"/>
    </ligand>
</feature>
<dbReference type="SUPFAM" id="SSF53271">
    <property type="entry name" value="PRTase-like"/>
    <property type="match status" value="1"/>
</dbReference>
<dbReference type="UniPathway" id="UPA00087">
    <property type="reaction ID" value="UER00172"/>
</dbReference>
<keyword evidence="14" id="KW-1185">Reference proteome</keyword>
<name>D3S082_FERPA</name>
<evidence type="ECO:0000256" key="6">
    <source>
        <dbReference type="ARBA" id="ARBA00022777"/>
    </source>
</evidence>
<feature type="active site" evidence="10">
    <location>
        <position position="177"/>
    </location>
</feature>
<keyword evidence="7 10" id="KW-0067">ATP-binding</keyword>
<dbReference type="PaxDb" id="589924-Ferp_2008"/>
<comment type="subcellular location">
    <subcellularLocation>
        <location evidence="10">Cytoplasm</location>
    </subcellularLocation>
</comment>